<dbReference type="RefSeq" id="WP_342075805.1">
    <property type="nucleotide sequence ID" value="NZ_CP151767.2"/>
</dbReference>
<dbReference type="AlphaFoldDB" id="A0AAN0NHT1"/>
<protein>
    <submittedName>
        <fullName evidence="1">Uncharacterized protein</fullName>
    </submittedName>
</protein>
<dbReference type="EMBL" id="CP151767">
    <property type="protein sequence ID" value="WZU66482.1"/>
    <property type="molecule type" value="Genomic_DNA"/>
</dbReference>
<evidence type="ECO:0000313" key="2">
    <source>
        <dbReference type="Proteomes" id="UP001470809"/>
    </source>
</evidence>
<accession>A0AAN0NHT1</accession>
<organism evidence="1 2">
    <name type="scientific">Yoonia rhodophyticola</name>
    <dbReference type="NCBI Taxonomy" id="3137370"/>
    <lineage>
        <taxon>Bacteria</taxon>
        <taxon>Pseudomonadati</taxon>
        <taxon>Pseudomonadota</taxon>
        <taxon>Alphaproteobacteria</taxon>
        <taxon>Rhodobacterales</taxon>
        <taxon>Paracoccaceae</taxon>
        <taxon>Yoonia</taxon>
    </lineage>
</organism>
<dbReference type="Proteomes" id="UP001470809">
    <property type="component" value="Chromosome"/>
</dbReference>
<keyword evidence="2" id="KW-1185">Reference proteome</keyword>
<sequence length="114" mass="12501">MKVQTAICAVFAGPCWAENIACDMDGIALAFAIDRNQFVAPASPDEPPRRKVTMVSMGDAQFPAEPFLIGKTRGFWAEGWSGSDVIFVMQPDGSATYTDTRRDTRLTGHCEVRQ</sequence>
<proteinExistence type="predicted"/>
<name>A0AAN0NHT1_9RHOB</name>
<gene>
    <name evidence="1" type="ORF">AABB31_15665</name>
</gene>
<reference evidence="1 2" key="2">
    <citation type="submission" date="2024-08" db="EMBL/GenBank/DDBJ databases">
        <title>Phylogenomic analyses of a clade within the roseobacter group suggest taxonomic reassignments of species of the genera Aestuariivita, Citreicella, Loktanella, Nautella, Pelagibaca, Ruegeria, Thalassobius, Thiobacimonas and Tropicibacter, and the proposal o.</title>
        <authorList>
            <person name="Jeon C.O."/>
        </authorList>
    </citation>
    <scope>NUCLEOTIDE SEQUENCE [LARGE SCALE GENOMIC DNA]</scope>
    <source>
        <strain evidence="1 2">SS1-5</strain>
    </source>
</reference>
<evidence type="ECO:0000313" key="1">
    <source>
        <dbReference type="EMBL" id="WZU66482.1"/>
    </source>
</evidence>
<dbReference type="KEGG" id="yrh:AABB31_15665"/>
<reference evidence="2" key="1">
    <citation type="submission" date="2024-04" db="EMBL/GenBank/DDBJ databases">
        <title>Phylogenomic analyses of a clade within the roseobacter group suggest taxonomic reassignments of species of the genera Aestuariivita, Citreicella, Loktanella, Nautella, Pelagibaca, Ruegeria, Thalassobius, Thiobacimonas and Tropicibacter, and the proposal o.</title>
        <authorList>
            <person name="Jeon C.O."/>
        </authorList>
    </citation>
    <scope>NUCLEOTIDE SEQUENCE [LARGE SCALE GENOMIC DNA]</scope>
    <source>
        <strain evidence="2">SS1-5</strain>
    </source>
</reference>